<dbReference type="PROSITE" id="PS50043">
    <property type="entry name" value="HTH_LUXR_2"/>
    <property type="match status" value="1"/>
</dbReference>
<dbReference type="PROSITE" id="PS50110">
    <property type="entry name" value="RESPONSE_REGULATORY"/>
    <property type="match status" value="1"/>
</dbReference>
<dbReference type="EMBL" id="JBHTND010000026">
    <property type="protein sequence ID" value="MFD1303285.1"/>
    <property type="molecule type" value="Genomic_DNA"/>
</dbReference>
<dbReference type="SMART" id="SM00448">
    <property type="entry name" value="REC"/>
    <property type="match status" value="1"/>
</dbReference>
<dbReference type="Gene3D" id="1.10.10.10">
    <property type="entry name" value="Winged helix-like DNA-binding domain superfamily/Winged helix DNA-binding domain"/>
    <property type="match status" value="1"/>
</dbReference>
<dbReference type="Pfam" id="PF00196">
    <property type="entry name" value="GerE"/>
    <property type="match status" value="1"/>
</dbReference>
<evidence type="ECO:0000259" key="5">
    <source>
        <dbReference type="PROSITE" id="PS50110"/>
    </source>
</evidence>
<dbReference type="InterPro" id="IPR058245">
    <property type="entry name" value="NreC/VraR/RcsB-like_REC"/>
</dbReference>
<feature type="domain" description="HTH luxR-type" evidence="4">
    <location>
        <begin position="148"/>
        <end position="213"/>
    </location>
</feature>
<evidence type="ECO:0000313" key="7">
    <source>
        <dbReference type="Proteomes" id="UP001597176"/>
    </source>
</evidence>
<name>A0ABW3X257_9HYPH</name>
<dbReference type="InterPro" id="IPR039420">
    <property type="entry name" value="WalR-like"/>
</dbReference>
<dbReference type="CDD" id="cd06170">
    <property type="entry name" value="LuxR_C_like"/>
    <property type="match status" value="1"/>
</dbReference>
<dbReference type="InterPro" id="IPR036388">
    <property type="entry name" value="WH-like_DNA-bd_sf"/>
</dbReference>
<dbReference type="Proteomes" id="UP001597176">
    <property type="component" value="Unassembled WGS sequence"/>
</dbReference>
<feature type="domain" description="Response regulatory" evidence="5">
    <location>
        <begin position="11"/>
        <end position="127"/>
    </location>
</feature>
<dbReference type="InterPro" id="IPR000792">
    <property type="entry name" value="Tscrpt_reg_LuxR_C"/>
</dbReference>
<sequence>MAGSSIGAEVTILLVDDHPVVREGYGRLLERKAGYRVVAEAGDADEAYRLYQRHAPTLAIIDLALPGASGIAAARHIRQWDRHARILIVTMRQGTVMAVKAFEAGVAGYVSKSAPPREFLAAVETVLRGGRAMSEDIRAGLAEERLQNASPLDELGPRETEILRMMALGASAASIADSLCLSRKTIQNNLSLIKAKLGAETDAHMVWIAARTGLVQREDAAGAGWD</sequence>
<dbReference type="InterPro" id="IPR016032">
    <property type="entry name" value="Sig_transdc_resp-reg_C-effctor"/>
</dbReference>
<dbReference type="CDD" id="cd17535">
    <property type="entry name" value="REC_NarL-like"/>
    <property type="match status" value="1"/>
</dbReference>
<proteinExistence type="predicted"/>
<dbReference type="RefSeq" id="WP_238208788.1">
    <property type="nucleotide sequence ID" value="NZ_JBHTND010000026.1"/>
</dbReference>
<keyword evidence="1 3" id="KW-0597">Phosphoprotein</keyword>
<reference evidence="7" key="1">
    <citation type="journal article" date="2019" name="Int. J. Syst. Evol. Microbiol.">
        <title>The Global Catalogue of Microorganisms (GCM) 10K type strain sequencing project: providing services to taxonomists for standard genome sequencing and annotation.</title>
        <authorList>
            <consortium name="The Broad Institute Genomics Platform"/>
            <consortium name="The Broad Institute Genome Sequencing Center for Infectious Disease"/>
            <person name="Wu L."/>
            <person name="Ma J."/>
        </authorList>
    </citation>
    <scope>NUCLEOTIDE SEQUENCE [LARGE SCALE GENOMIC DNA]</scope>
    <source>
        <strain evidence="7">CCUG 56108</strain>
    </source>
</reference>
<dbReference type="SMART" id="SM00421">
    <property type="entry name" value="HTH_LUXR"/>
    <property type="match status" value="1"/>
</dbReference>
<keyword evidence="7" id="KW-1185">Reference proteome</keyword>
<protein>
    <submittedName>
        <fullName evidence="6">Response regulator</fullName>
    </submittedName>
</protein>
<evidence type="ECO:0000256" key="3">
    <source>
        <dbReference type="PROSITE-ProRule" id="PRU00169"/>
    </source>
</evidence>
<evidence type="ECO:0000259" key="4">
    <source>
        <dbReference type="PROSITE" id="PS50043"/>
    </source>
</evidence>
<dbReference type="InterPro" id="IPR011006">
    <property type="entry name" value="CheY-like_superfamily"/>
</dbReference>
<feature type="modified residue" description="4-aspartylphosphate" evidence="3">
    <location>
        <position position="62"/>
    </location>
</feature>
<comment type="caution">
    <text evidence="6">The sequence shown here is derived from an EMBL/GenBank/DDBJ whole genome shotgun (WGS) entry which is preliminary data.</text>
</comment>
<evidence type="ECO:0000256" key="1">
    <source>
        <dbReference type="ARBA" id="ARBA00022553"/>
    </source>
</evidence>
<evidence type="ECO:0000313" key="6">
    <source>
        <dbReference type="EMBL" id="MFD1303285.1"/>
    </source>
</evidence>
<dbReference type="PRINTS" id="PR00038">
    <property type="entry name" value="HTHLUXR"/>
</dbReference>
<organism evidence="6 7">
    <name type="scientific">Methylobacterium marchantiae</name>
    <dbReference type="NCBI Taxonomy" id="600331"/>
    <lineage>
        <taxon>Bacteria</taxon>
        <taxon>Pseudomonadati</taxon>
        <taxon>Pseudomonadota</taxon>
        <taxon>Alphaproteobacteria</taxon>
        <taxon>Hyphomicrobiales</taxon>
        <taxon>Methylobacteriaceae</taxon>
        <taxon>Methylobacterium</taxon>
    </lineage>
</organism>
<dbReference type="PANTHER" id="PTHR43214">
    <property type="entry name" value="TWO-COMPONENT RESPONSE REGULATOR"/>
    <property type="match status" value="1"/>
</dbReference>
<keyword evidence="2" id="KW-0238">DNA-binding</keyword>
<gene>
    <name evidence="6" type="ORF">ACFQ4G_17065</name>
</gene>
<accession>A0ABW3X257</accession>
<dbReference type="Gene3D" id="3.40.50.2300">
    <property type="match status" value="1"/>
</dbReference>
<dbReference type="InterPro" id="IPR001789">
    <property type="entry name" value="Sig_transdc_resp-reg_receiver"/>
</dbReference>
<dbReference type="PANTHER" id="PTHR43214:SF43">
    <property type="entry name" value="TWO-COMPONENT RESPONSE REGULATOR"/>
    <property type="match status" value="1"/>
</dbReference>
<dbReference type="SUPFAM" id="SSF52172">
    <property type="entry name" value="CheY-like"/>
    <property type="match status" value="1"/>
</dbReference>
<dbReference type="SUPFAM" id="SSF46894">
    <property type="entry name" value="C-terminal effector domain of the bipartite response regulators"/>
    <property type="match status" value="1"/>
</dbReference>
<evidence type="ECO:0000256" key="2">
    <source>
        <dbReference type="ARBA" id="ARBA00023125"/>
    </source>
</evidence>
<dbReference type="Pfam" id="PF00072">
    <property type="entry name" value="Response_reg"/>
    <property type="match status" value="1"/>
</dbReference>